<dbReference type="CDD" id="cd09079">
    <property type="entry name" value="RgfB-like"/>
    <property type="match status" value="1"/>
</dbReference>
<dbReference type="InterPro" id="IPR005135">
    <property type="entry name" value="Endo/exonuclease/phosphatase"/>
</dbReference>
<dbReference type="InterPro" id="IPR051547">
    <property type="entry name" value="TDP2-like"/>
</dbReference>
<dbReference type="GO" id="GO:0004519">
    <property type="term" value="F:endonuclease activity"/>
    <property type="evidence" value="ECO:0007669"/>
    <property type="project" value="UniProtKB-KW"/>
</dbReference>
<dbReference type="HOGENOM" id="CLU_086635_0_0_9"/>
<feature type="domain" description="Endonuclease/exonuclease/phosphatase" evidence="2">
    <location>
        <begin position="18"/>
        <end position="254"/>
    </location>
</feature>
<accession>W6S0D5</accession>
<evidence type="ECO:0000256" key="1">
    <source>
        <dbReference type="ARBA" id="ARBA00022801"/>
    </source>
</evidence>
<keyword evidence="4" id="KW-1185">Reference proteome</keyword>
<dbReference type="Proteomes" id="UP000019426">
    <property type="component" value="Chromosome M2/40_rep1"/>
</dbReference>
<evidence type="ECO:0000313" key="3">
    <source>
        <dbReference type="EMBL" id="CDM67747.1"/>
    </source>
</evidence>
<dbReference type="eggNOG" id="COG3568">
    <property type="taxonomic scope" value="Bacteria"/>
</dbReference>
<dbReference type="EMBL" id="HG917868">
    <property type="protein sequence ID" value="CDM67747.1"/>
    <property type="molecule type" value="Genomic_DNA"/>
</dbReference>
<dbReference type="PANTHER" id="PTHR15822:SF23">
    <property type="entry name" value="ENDONUCLEASE_EXONUCLEASE_PHOSPHATASE FAMILY PROTEIN"/>
    <property type="match status" value="1"/>
</dbReference>
<dbReference type="InterPro" id="IPR036691">
    <property type="entry name" value="Endo/exonu/phosph_ase_sf"/>
</dbReference>
<evidence type="ECO:0000313" key="4">
    <source>
        <dbReference type="Proteomes" id="UP000019426"/>
    </source>
</evidence>
<dbReference type="KEGG" id="clt:CM240_0582"/>
<keyword evidence="3" id="KW-0255">Endonuclease</keyword>
<organism evidence="3 4">
    <name type="scientific">Clostridium bornimense</name>
    <dbReference type="NCBI Taxonomy" id="1216932"/>
    <lineage>
        <taxon>Bacteria</taxon>
        <taxon>Bacillati</taxon>
        <taxon>Bacillota</taxon>
        <taxon>Clostridia</taxon>
        <taxon>Eubacteriales</taxon>
        <taxon>Clostridiaceae</taxon>
        <taxon>Clostridium</taxon>
    </lineage>
</organism>
<dbReference type="Gene3D" id="3.60.10.10">
    <property type="entry name" value="Endonuclease/exonuclease/phosphatase"/>
    <property type="match status" value="1"/>
</dbReference>
<sequence>MKLLTVNCHSWQESDQEKKIEILANRIKKEQYDVITLQEVSQLIKSDIIFENIKQDNYLVVLNETLKKIGCNNYSFVWDYSHIGYDIYEEGIGILTRHPIVNTESFFISQGEDRNYWKTRKILKATINLDGTETDFYTCHLGWWKDEEEPFKYQADKLLSKDSKDRLSFFMGDFNNNANVRNEGYDYLISQGLKDTFTLADTKDSGVTVKGKIDGWEKNKIDMRLDIIFANREISVKNSSVVFNGDNEEVVSDHYGVEVTI</sequence>
<reference evidence="3 4" key="1">
    <citation type="submission" date="2013-11" db="EMBL/GenBank/DDBJ databases">
        <title>Complete genome sequence of Clostridum sp. M2/40.</title>
        <authorList>
            <person name="Wibberg D."/>
            <person name="Puehler A."/>
            <person name="Schlueter A."/>
        </authorList>
    </citation>
    <scope>NUCLEOTIDE SEQUENCE [LARGE SCALE GENOMIC DNA]</scope>
    <source>
        <strain evidence="4">M2/40</strain>
    </source>
</reference>
<dbReference type="SUPFAM" id="SSF56219">
    <property type="entry name" value="DNase I-like"/>
    <property type="match status" value="1"/>
</dbReference>
<evidence type="ECO:0000259" key="2">
    <source>
        <dbReference type="Pfam" id="PF03372"/>
    </source>
</evidence>
<dbReference type="PATRIC" id="fig|1216932.3.peg.569"/>
<dbReference type="GO" id="GO:0004527">
    <property type="term" value="F:exonuclease activity"/>
    <property type="evidence" value="ECO:0007669"/>
    <property type="project" value="UniProtKB-KW"/>
</dbReference>
<keyword evidence="1" id="KW-0378">Hydrolase</keyword>
<gene>
    <name evidence="3" type="ORF">CM240_0582</name>
</gene>
<dbReference type="AlphaFoldDB" id="W6S0D5"/>
<dbReference type="RefSeq" id="WP_044036274.1">
    <property type="nucleotide sequence ID" value="NZ_HG917868.1"/>
</dbReference>
<dbReference type="PANTHER" id="PTHR15822">
    <property type="entry name" value="TRAF AND TNF RECEPTOR-ASSOCIATED PROTEIN"/>
    <property type="match status" value="1"/>
</dbReference>
<name>W6S0D5_9CLOT</name>
<dbReference type="OrthoDB" id="9812537at2"/>
<dbReference type="Pfam" id="PF03372">
    <property type="entry name" value="Exo_endo_phos"/>
    <property type="match status" value="1"/>
</dbReference>
<dbReference type="STRING" id="1216932.CM240_0582"/>
<keyword evidence="3" id="KW-0269">Exonuclease</keyword>
<keyword evidence="3" id="KW-0540">Nuclease</keyword>
<protein>
    <submittedName>
        <fullName evidence="3">Endonuclease/exonuclease/phosphatase family protein</fullName>
    </submittedName>
</protein>
<proteinExistence type="predicted"/>